<dbReference type="EMBL" id="JBGBZJ010000003">
    <property type="protein sequence ID" value="MEY9459281.1"/>
    <property type="molecule type" value="Genomic_DNA"/>
</dbReference>
<feature type="domain" description="DUF6894" evidence="1">
    <location>
        <begin position="33"/>
        <end position="103"/>
    </location>
</feature>
<evidence type="ECO:0000259" key="1">
    <source>
        <dbReference type="Pfam" id="PF21834"/>
    </source>
</evidence>
<keyword evidence="3" id="KW-1185">Reference proteome</keyword>
<proteinExistence type="predicted"/>
<dbReference type="RefSeq" id="WP_404471616.1">
    <property type="nucleotide sequence ID" value="NZ_BTIJ01000006.1"/>
</dbReference>
<evidence type="ECO:0000313" key="2">
    <source>
        <dbReference type="EMBL" id="MEY9459281.1"/>
    </source>
</evidence>
<dbReference type="Pfam" id="PF21834">
    <property type="entry name" value="DUF6894"/>
    <property type="match status" value="1"/>
</dbReference>
<dbReference type="InterPro" id="IPR054189">
    <property type="entry name" value="DUF6894"/>
</dbReference>
<evidence type="ECO:0000313" key="3">
    <source>
        <dbReference type="Proteomes" id="UP001565369"/>
    </source>
</evidence>
<sequence length="119" mass="13012">MFPEPVDPQRIFVLLETFAVLGPNTAKDATMPRYYFDLRDDNGIALDEEGLELASPRAVRAEAAKSLADMARDAVLSAPPTGGRQTMAIDVRDASGPVMQLTFWFEIETPASRSQSGDH</sequence>
<protein>
    <recommendedName>
        <fullName evidence="1">DUF6894 domain-containing protein</fullName>
    </recommendedName>
</protein>
<name>A0ABV4G5W1_9BRAD</name>
<reference evidence="2 3" key="1">
    <citation type="submission" date="2024-07" db="EMBL/GenBank/DDBJ databases">
        <title>Genomic Encyclopedia of Type Strains, Phase V (KMG-V): Genome sequencing to study the core and pangenomes of soil and plant-associated prokaryotes.</title>
        <authorList>
            <person name="Whitman W."/>
        </authorList>
    </citation>
    <scope>NUCLEOTIDE SEQUENCE [LARGE SCALE GENOMIC DNA]</scope>
    <source>
        <strain evidence="2 3">USDA 152</strain>
    </source>
</reference>
<gene>
    <name evidence="2" type="ORF">ABIG07_008229</name>
</gene>
<dbReference type="Proteomes" id="UP001565369">
    <property type="component" value="Unassembled WGS sequence"/>
</dbReference>
<organism evidence="2 3">
    <name type="scientific">Bradyrhizobium ottawaense</name>
    <dbReference type="NCBI Taxonomy" id="931866"/>
    <lineage>
        <taxon>Bacteria</taxon>
        <taxon>Pseudomonadati</taxon>
        <taxon>Pseudomonadota</taxon>
        <taxon>Alphaproteobacteria</taxon>
        <taxon>Hyphomicrobiales</taxon>
        <taxon>Nitrobacteraceae</taxon>
        <taxon>Bradyrhizobium</taxon>
    </lineage>
</organism>
<accession>A0ABV4G5W1</accession>
<comment type="caution">
    <text evidence="2">The sequence shown here is derived from an EMBL/GenBank/DDBJ whole genome shotgun (WGS) entry which is preliminary data.</text>
</comment>